<dbReference type="RefSeq" id="WP_136379579.1">
    <property type="nucleotide sequence ID" value="NZ_SLUB01000015.1"/>
</dbReference>
<dbReference type="AlphaFoldDB" id="A0A4S3PSD2"/>
<evidence type="ECO:0008006" key="3">
    <source>
        <dbReference type="Google" id="ProtNLM"/>
    </source>
</evidence>
<proteinExistence type="predicted"/>
<dbReference type="STRING" id="1033734.GCA_000285535_01352"/>
<dbReference type="InterPro" id="IPR058600">
    <property type="entry name" value="YhjD-like"/>
</dbReference>
<dbReference type="Pfam" id="PF26325">
    <property type="entry name" value="YhjD"/>
    <property type="match status" value="1"/>
</dbReference>
<dbReference type="OrthoDB" id="2988956at2"/>
<evidence type="ECO:0000313" key="1">
    <source>
        <dbReference type="EMBL" id="THE12630.1"/>
    </source>
</evidence>
<name>A0A4S3PSD2_9BACI</name>
<keyword evidence="2" id="KW-1185">Reference proteome</keyword>
<sequence>MTRIPEDDRDIFEKAIFLPMVLTILNRDLSAIETAGFKLKKPYLHLLEHTMKKVQKDLYTIKLQMKKKNMKVWEKQRDEAFTLFSFMYRGYEEEHNYFNPRIRNEVQQLLESYFVENSTSE</sequence>
<gene>
    <name evidence="1" type="ORF">E1I69_10575</name>
</gene>
<dbReference type="EMBL" id="SLUB01000015">
    <property type="protein sequence ID" value="THE12630.1"/>
    <property type="molecule type" value="Genomic_DNA"/>
</dbReference>
<comment type="caution">
    <text evidence="1">The sequence shown here is derived from an EMBL/GenBank/DDBJ whole genome shotgun (WGS) entry which is preliminary data.</text>
</comment>
<protein>
    <recommendedName>
        <fullName evidence="3">YhjD</fullName>
    </recommendedName>
</protein>
<dbReference type="Proteomes" id="UP000306477">
    <property type="component" value="Unassembled WGS sequence"/>
</dbReference>
<evidence type="ECO:0000313" key="2">
    <source>
        <dbReference type="Proteomes" id="UP000306477"/>
    </source>
</evidence>
<accession>A0A4S3PSD2</accession>
<reference evidence="1 2" key="1">
    <citation type="journal article" date="2019" name="Indoor Air">
        <title>Impacts of indoor surface finishes on bacterial viability.</title>
        <authorList>
            <person name="Hu J."/>
            <person name="Maamar S.B."/>
            <person name="Glawe A.J."/>
            <person name="Gottel N."/>
            <person name="Gilbert J.A."/>
            <person name="Hartmann E.M."/>
        </authorList>
    </citation>
    <scope>NUCLEOTIDE SEQUENCE [LARGE SCALE GENOMIC DNA]</scope>
    <source>
        <strain evidence="1 2">AF060A6</strain>
    </source>
</reference>
<organism evidence="1 2">
    <name type="scientific">Bacillus timonensis</name>
    <dbReference type="NCBI Taxonomy" id="1033734"/>
    <lineage>
        <taxon>Bacteria</taxon>
        <taxon>Bacillati</taxon>
        <taxon>Bacillota</taxon>
        <taxon>Bacilli</taxon>
        <taxon>Bacillales</taxon>
        <taxon>Bacillaceae</taxon>
        <taxon>Bacillus</taxon>
    </lineage>
</organism>